<name>A0A5C6ADY2_9BACT</name>
<evidence type="ECO:0000313" key="1">
    <source>
        <dbReference type="EMBL" id="TWT97616.1"/>
    </source>
</evidence>
<accession>A0A5C6ADY2</accession>
<dbReference type="AlphaFoldDB" id="A0A5C6ADY2"/>
<comment type="caution">
    <text evidence="1">The sequence shown here is derived from an EMBL/GenBank/DDBJ whole genome shotgun (WGS) entry which is preliminary data.</text>
</comment>
<evidence type="ECO:0000313" key="2">
    <source>
        <dbReference type="Proteomes" id="UP000317421"/>
    </source>
</evidence>
<sequence>MPNVGAASAKCGGRIVVRTRPRTLEIAIRKYANHRPGTLTDDRGRRFRVGQKLHDTTVRRGGRAHARVIRGSILPCLYQVVCVSEVGREANFVDASMMTGSARVTS</sequence>
<dbReference type="EMBL" id="SJPR01000002">
    <property type="protein sequence ID" value="TWT97616.1"/>
    <property type="molecule type" value="Genomic_DNA"/>
</dbReference>
<keyword evidence="2" id="KW-1185">Reference proteome</keyword>
<proteinExistence type="predicted"/>
<organism evidence="1 2">
    <name type="scientific">Botrimarina colliarenosi</name>
    <dbReference type="NCBI Taxonomy" id="2528001"/>
    <lineage>
        <taxon>Bacteria</taxon>
        <taxon>Pseudomonadati</taxon>
        <taxon>Planctomycetota</taxon>
        <taxon>Planctomycetia</taxon>
        <taxon>Pirellulales</taxon>
        <taxon>Lacipirellulaceae</taxon>
        <taxon>Botrimarina</taxon>
    </lineage>
</organism>
<protein>
    <submittedName>
        <fullName evidence="1">Uncharacterized protein</fullName>
    </submittedName>
</protein>
<dbReference type="Proteomes" id="UP000317421">
    <property type="component" value="Unassembled WGS sequence"/>
</dbReference>
<reference evidence="1 2" key="1">
    <citation type="submission" date="2019-02" db="EMBL/GenBank/DDBJ databases">
        <title>Deep-cultivation of Planctomycetes and their phenomic and genomic characterization uncovers novel biology.</title>
        <authorList>
            <person name="Wiegand S."/>
            <person name="Jogler M."/>
            <person name="Boedeker C."/>
            <person name="Pinto D."/>
            <person name="Vollmers J."/>
            <person name="Rivas-Marin E."/>
            <person name="Kohn T."/>
            <person name="Peeters S.H."/>
            <person name="Heuer A."/>
            <person name="Rast P."/>
            <person name="Oberbeckmann S."/>
            <person name="Bunk B."/>
            <person name="Jeske O."/>
            <person name="Meyerdierks A."/>
            <person name="Storesund J.E."/>
            <person name="Kallscheuer N."/>
            <person name="Luecker S."/>
            <person name="Lage O.M."/>
            <person name="Pohl T."/>
            <person name="Merkel B.J."/>
            <person name="Hornburger P."/>
            <person name="Mueller R.-W."/>
            <person name="Bruemmer F."/>
            <person name="Labrenz M."/>
            <person name="Spormann A.M."/>
            <person name="Op Den Camp H."/>
            <person name="Overmann J."/>
            <person name="Amann R."/>
            <person name="Jetten M.S.M."/>
            <person name="Mascher T."/>
            <person name="Medema M.H."/>
            <person name="Devos D.P."/>
            <person name="Kaster A.-K."/>
            <person name="Ovreas L."/>
            <person name="Rohde M."/>
            <person name="Galperin M.Y."/>
            <person name="Jogler C."/>
        </authorList>
    </citation>
    <scope>NUCLEOTIDE SEQUENCE [LARGE SCALE GENOMIC DNA]</scope>
    <source>
        <strain evidence="1 2">Pla108</strain>
    </source>
</reference>
<gene>
    <name evidence="1" type="ORF">Pla108_17680</name>
</gene>